<reference evidence="2" key="1">
    <citation type="submission" date="2024-07" db="EMBL/GenBank/DDBJ databases">
        <title>Two chromosome-level genome assemblies of Korean endemic species Abeliophyllum distichum and Forsythia ovata (Oleaceae).</title>
        <authorList>
            <person name="Jang H."/>
        </authorList>
    </citation>
    <scope>NUCLEOTIDE SEQUENCE [LARGE SCALE GENOMIC DNA]</scope>
</reference>
<proteinExistence type="predicted"/>
<dbReference type="EMBL" id="JBFOLK010000006">
    <property type="protein sequence ID" value="KAL2506432.1"/>
    <property type="molecule type" value="Genomic_DNA"/>
</dbReference>
<comment type="caution">
    <text evidence="1">The sequence shown here is derived from an EMBL/GenBank/DDBJ whole genome shotgun (WGS) entry which is preliminary data.</text>
</comment>
<dbReference type="AlphaFoldDB" id="A0ABD1T168"/>
<dbReference type="Proteomes" id="UP001604336">
    <property type="component" value="Unassembled WGS sequence"/>
</dbReference>
<gene>
    <name evidence="1" type="ORF">Adt_22053</name>
</gene>
<organism evidence="1 2">
    <name type="scientific">Abeliophyllum distichum</name>
    <dbReference type="NCBI Taxonomy" id="126358"/>
    <lineage>
        <taxon>Eukaryota</taxon>
        <taxon>Viridiplantae</taxon>
        <taxon>Streptophyta</taxon>
        <taxon>Embryophyta</taxon>
        <taxon>Tracheophyta</taxon>
        <taxon>Spermatophyta</taxon>
        <taxon>Magnoliopsida</taxon>
        <taxon>eudicotyledons</taxon>
        <taxon>Gunneridae</taxon>
        <taxon>Pentapetalae</taxon>
        <taxon>asterids</taxon>
        <taxon>lamiids</taxon>
        <taxon>Lamiales</taxon>
        <taxon>Oleaceae</taxon>
        <taxon>Forsythieae</taxon>
        <taxon>Abeliophyllum</taxon>
    </lineage>
</organism>
<evidence type="ECO:0000313" key="1">
    <source>
        <dbReference type="EMBL" id="KAL2506432.1"/>
    </source>
</evidence>
<sequence length="105" mass="11342">MSPKTLNSSTGGVDNLRRYHHQCLNSGIKDSSLESKPSMACACGANSNHQSTTTTYALYSIKLNVTNFVILEQQVSAARVGLDLDGFTEVASHHQSSSLGEYQHP</sequence>
<keyword evidence="2" id="KW-1185">Reference proteome</keyword>
<protein>
    <submittedName>
        <fullName evidence="1">Uncharacterized protein</fullName>
    </submittedName>
</protein>
<evidence type="ECO:0000313" key="2">
    <source>
        <dbReference type="Proteomes" id="UP001604336"/>
    </source>
</evidence>
<name>A0ABD1T168_9LAMI</name>
<accession>A0ABD1T168</accession>